<protein>
    <recommendedName>
        <fullName evidence="2">Origin recognition complex subunit 3 N-terminal domain-containing protein</fullName>
    </recommendedName>
</protein>
<dbReference type="AlphaFoldDB" id="A0ABD6E7S7"/>
<dbReference type="PANTHER" id="PTHR12748">
    <property type="entry name" value="ORIGIN RECOGNITION COMPLEX SUBUNIT 3"/>
    <property type="match status" value="1"/>
</dbReference>
<organism evidence="3 4">
    <name type="scientific">Gnathostoma spinigerum</name>
    <dbReference type="NCBI Taxonomy" id="75299"/>
    <lineage>
        <taxon>Eukaryota</taxon>
        <taxon>Metazoa</taxon>
        <taxon>Ecdysozoa</taxon>
        <taxon>Nematoda</taxon>
        <taxon>Chromadorea</taxon>
        <taxon>Rhabditida</taxon>
        <taxon>Spirurina</taxon>
        <taxon>Gnathostomatomorpha</taxon>
        <taxon>Gnathostomatoidea</taxon>
        <taxon>Gnathostomatidae</taxon>
        <taxon>Gnathostoma</taxon>
    </lineage>
</organism>
<evidence type="ECO:0000313" key="4">
    <source>
        <dbReference type="Proteomes" id="UP001608902"/>
    </source>
</evidence>
<gene>
    <name evidence="3" type="ORF">AB6A40_002854</name>
</gene>
<sequence length="568" mass="64855">MEYCRYHKGKKKKLSAKESNSSNSRKNYVKQIGRLHSLYDFLEDLIDTTVHAANNDVFEELKKFLFENNDRESNGFIRTAVLRCGYLDCLNIGDQVALLCNSPLICCTASVDSLYSLVEDIRRKSTSGVVHVLLEQAECIPGSFIDDLVTVLSEEASTYDVVLLMTISTDISSIYSRCSRQTYFKLDIRCFEFPSPPTILGEVLRNLTFHVGHPEQIRVGADLLQTLIEHFNKVNFSIDDVKKLVHISLFDLCCSSESESMVICDEESESRLPIYVSILRLLFQLTNELPQKFENDLGLHIKLQLNSDFFTDKNECYSTWTSIWATWSADELIAALRTILDVVEDYHLEIIDNLKNLLSDLTNIDEKVAEMRRSVANDSADSSNSPAVKQKASRMSYQQMQERLKERMSVGRQFDILRSYRQEFVKLATELFSSYLTRFDSWPEMKGCLLHGGTDLLVKACPVTNDAFEKCLTLSRLTEDKSKSKHTQLDICSCYRALMYSSQTIKSVHLADWLNHFVADIESLPNVDNLTRFFKCVGELELMGIVKISNNRNTSRVNCLYVPSVIPI</sequence>
<feature type="region of interest" description="Disordered" evidence="1">
    <location>
        <begin position="1"/>
        <end position="22"/>
    </location>
</feature>
<name>A0ABD6E7S7_9BILA</name>
<proteinExistence type="predicted"/>
<dbReference type="Pfam" id="PF07034">
    <property type="entry name" value="ORC3_N"/>
    <property type="match status" value="1"/>
</dbReference>
<evidence type="ECO:0000313" key="3">
    <source>
        <dbReference type="EMBL" id="MFH4976145.1"/>
    </source>
</evidence>
<dbReference type="Proteomes" id="UP001608902">
    <property type="component" value="Unassembled WGS sequence"/>
</dbReference>
<feature type="domain" description="Origin recognition complex subunit 3 N-terminal" evidence="2">
    <location>
        <begin position="129"/>
        <end position="250"/>
    </location>
</feature>
<dbReference type="PANTHER" id="PTHR12748:SF0">
    <property type="entry name" value="ORIGIN RECOGNITION COMPLEX SUBUNIT 3"/>
    <property type="match status" value="1"/>
</dbReference>
<dbReference type="InterPro" id="IPR020795">
    <property type="entry name" value="ORC3"/>
</dbReference>
<evidence type="ECO:0000259" key="2">
    <source>
        <dbReference type="Pfam" id="PF07034"/>
    </source>
</evidence>
<keyword evidence="4" id="KW-1185">Reference proteome</keyword>
<accession>A0ABD6E7S7</accession>
<reference evidence="3 4" key="1">
    <citation type="submission" date="2024-08" db="EMBL/GenBank/DDBJ databases">
        <title>Gnathostoma spinigerum genome.</title>
        <authorList>
            <person name="Gonzalez-Bertolin B."/>
            <person name="Monzon S."/>
            <person name="Zaballos A."/>
            <person name="Jimenez P."/>
            <person name="Dekumyoy P."/>
            <person name="Varona S."/>
            <person name="Cuesta I."/>
            <person name="Sumanam S."/>
            <person name="Adisakwattana P."/>
            <person name="Gasser R.B."/>
            <person name="Hernandez-Gonzalez A."/>
            <person name="Young N.D."/>
            <person name="Perteguer M.J."/>
        </authorList>
    </citation>
    <scope>NUCLEOTIDE SEQUENCE [LARGE SCALE GENOMIC DNA]</scope>
    <source>
        <strain evidence="3">AL3</strain>
        <tissue evidence="3">Liver</tissue>
    </source>
</reference>
<comment type="caution">
    <text evidence="3">The sequence shown here is derived from an EMBL/GenBank/DDBJ whole genome shotgun (WGS) entry which is preliminary data.</text>
</comment>
<feature type="compositionally biased region" description="Basic residues" evidence="1">
    <location>
        <begin position="1"/>
        <end position="14"/>
    </location>
</feature>
<dbReference type="EMBL" id="JBGFUD010001342">
    <property type="protein sequence ID" value="MFH4976145.1"/>
    <property type="molecule type" value="Genomic_DNA"/>
</dbReference>
<evidence type="ECO:0000256" key="1">
    <source>
        <dbReference type="SAM" id="MobiDB-lite"/>
    </source>
</evidence>
<dbReference type="InterPro" id="IPR045667">
    <property type="entry name" value="ORC3_N"/>
</dbReference>